<evidence type="ECO:0000259" key="2">
    <source>
        <dbReference type="SMART" id="SM00854"/>
    </source>
</evidence>
<name>A0A1H9U097_9ACTN</name>
<keyword evidence="4" id="KW-1185">Reference proteome</keyword>
<evidence type="ECO:0000256" key="1">
    <source>
        <dbReference type="ARBA" id="ARBA00005662"/>
    </source>
</evidence>
<feature type="domain" description="Capsule synthesis protein CapA" evidence="2">
    <location>
        <begin position="220"/>
        <end position="475"/>
    </location>
</feature>
<dbReference type="Gene3D" id="3.60.21.10">
    <property type="match status" value="1"/>
</dbReference>
<dbReference type="Proteomes" id="UP000198815">
    <property type="component" value="Unassembled WGS sequence"/>
</dbReference>
<dbReference type="STRING" id="64702.SAMN05443377_1337"/>
<dbReference type="SMART" id="SM00854">
    <property type="entry name" value="PGA_cap"/>
    <property type="match status" value="1"/>
</dbReference>
<dbReference type="InterPro" id="IPR029052">
    <property type="entry name" value="Metallo-depent_PP-like"/>
</dbReference>
<dbReference type="EMBL" id="FOGZ01000033">
    <property type="protein sequence ID" value="SES02668.1"/>
    <property type="molecule type" value="Genomic_DNA"/>
</dbReference>
<dbReference type="RefSeq" id="WP_218139334.1">
    <property type="nucleotide sequence ID" value="NZ_FOGZ01000033.1"/>
</dbReference>
<dbReference type="CDD" id="cd07381">
    <property type="entry name" value="MPP_CapA"/>
    <property type="match status" value="1"/>
</dbReference>
<evidence type="ECO:0000313" key="4">
    <source>
        <dbReference type="Proteomes" id="UP000198815"/>
    </source>
</evidence>
<reference evidence="3 4" key="1">
    <citation type="submission" date="2016-10" db="EMBL/GenBank/DDBJ databases">
        <authorList>
            <person name="de Groot N.N."/>
        </authorList>
    </citation>
    <scope>NUCLEOTIDE SEQUENCE [LARGE SCALE GENOMIC DNA]</scope>
    <source>
        <strain evidence="3 4">DSM 16859</strain>
    </source>
</reference>
<proteinExistence type="inferred from homology"/>
<dbReference type="SUPFAM" id="SSF56300">
    <property type="entry name" value="Metallo-dependent phosphatases"/>
    <property type="match status" value="1"/>
</dbReference>
<sequence length="578" mass="63672">MKITPDDMAGAATLNAALARCISEHEREIADTLRRVSSGDLAMVETASDAEKELVRALCRWMAGIGPVKAWTIISAAVSAALTEYRQGADPAALLAVAARVAHDEINIPDPGYSYSPSLTDIQRYLQELVSQEPHGIVGVAVLALSYICYDQFHFPQPETDVYDIANSTFDKLKWLYRYWYNQLEVAEHGSGLEEFFRSQVLVNSLSIDSNAVESVQRVSLSCAGDLLAVDALLTGDTEHLFDGIVDFYRRADIVSANLECTVDKNAPAGRTKDPGKPYRMNTTAQMFQKFRDDAGITYFSTATNHANDWGTDGILATLDVLNTSGAEHSGTAATETERQRITIVDTNGIKVALLAYTFDLNGRALPADMAYLANEVRFNDANPAPDYSLIEQQVADARRQGAEFIVAYCHWGWEFEMYPHVNIVDVAHEVVALGVDVILGNHPHVSQPAQVISRGPDQPNALVIYALGDFVSYHPYSRNSKLAYMVKFDIAKVTTAARSYVSWDNLQATPIYLVNEALGGSDYNCRILPFDDVLADPDAHGLTEREKSELPHLHNVVWEQILSPLAHIPDGGWSTKK</sequence>
<dbReference type="InterPro" id="IPR019079">
    <property type="entry name" value="Capsule_synth_CapA"/>
</dbReference>
<dbReference type="InterPro" id="IPR052169">
    <property type="entry name" value="CW_Biosynth-Accessory"/>
</dbReference>
<organism evidence="3 4">
    <name type="scientific">Propionibacterium cyclohexanicum</name>
    <dbReference type="NCBI Taxonomy" id="64702"/>
    <lineage>
        <taxon>Bacteria</taxon>
        <taxon>Bacillati</taxon>
        <taxon>Actinomycetota</taxon>
        <taxon>Actinomycetes</taxon>
        <taxon>Propionibacteriales</taxon>
        <taxon>Propionibacteriaceae</taxon>
        <taxon>Propionibacterium</taxon>
    </lineage>
</organism>
<comment type="similarity">
    <text evidence="1">Belongs to the CapA family.</text>
</comment>
<protein>
    <submittedName>
        <fullName evidence="3">Poly-gamma-glutamate synthesis protein (Capsule biosynthesis protein)</fullName>
    </submittedName>
</protein>
<evidence type="ECO:0000313" key="3">
    <source>
        <dbReference type="EMBL" id="SES02668.1"/>
    </source>
</evidence>
<dbReference type="PANTHER" id="PTHR33393:SF12">
    <property type="entry name" value="CAPSULE BIOSYNTHESIS PROTEIN CAPA"/>
    <property type="match status" value="1"/>
</dbReference>
<gene>
    <name evidence="3" type="ORF">SAMN05443377_1337</name>
</gene>
<accession>A0A1H9U097</accession>
<dbReference type="PANTHER" id="PTHR33393">
    <property type="entry name" value="POLYGLUTAMINE SYNTHESIS ACCESSORY PROTEIN RV0574C-RELATED"/>
    <property type="match status" value="1"/>
</dbReference>
<dbReference type="AlphaFoldDB" id="A0A1H9U097"/>
<dbReference type="Pfam" id="PF09587">
    <property type="entry name" value="PGA_cap"/>
    <property type="match status" value="1"/>
</dbReference>